<protein>
    <submittedName>
        <fullName evidence="2">Uncharacterized protein</fullName>
    </submittedName>
</protein>
<dbReference type="RefSeq" id="WP_122964576.1">
    <property type="nucleotide sequence ID" value="NZ_BJMH01000019.1"/>
</dbReference>
<accession>A0A4Y3PLG2</accession>
<dbReference type="Proteomes" id="UP000316882">
    <property type="component" value="Unassembled WGS sequence"/>
</dbReference>
<evidence type="ECO:0000256" key="1">
    <source>
        <dbReference type="SAM" id="Coils"/>
    </source>
</evidence>
<name>A0A4Y3PLG2_BREPA</name>
<dbReference type="AlphaFoldDB" id="A0A4Y3PLG2"/>
<evidence type="ECO:0000313" key="3">
    <source>
        <dbReference type="Proteomes" id="UP000316882"/>
    </source>
</evidence>
<sequence length="170" mass="19572">MAKREQVGAEELKNEQLAQEVEKEVRSIAQARAAYEQLMNEIRSYCQQARQLREQAEELQRSGRTDFHVSEEIQQLLKHAKHLDAVADQKYGLPRQQALELIDRLEQEASDCKQLVQYNQTVLTRQQQELEDAKAAAAKMVQDAEERLKQTRQVLAEKVTQLAELEGSGR</sequence>
<evidence type="ECO:0000313" key="2">
    <source>
        <dbReference type="EMBL" id="GEB34147.1"/>
    </source>
</evidence>
<proteinExistence type="predicted"/>
<comment type="caution">
    <text evidence="2">The sequence shown here is derived from an EMBL/GenBank/DDBJ whole genome shotgun (WGS) entry which is preliminary data.</text>
</comment>
<feature type="coiled-coil region" evidence="1">
    <location>
        <begin position="95"/>
        <end position="161"/>
    </location>
</feature>
<feature type="coiled-coil region" evidence="1">
    <location>
        <begin position="14"/>
        <end position="62"/>
    </location>
</feature>
<gene>
    <name evidence="2" type="ORF">BPA01_37270</name>
</gene>
<keyword evidence="1" id="KW-0175">Coiled coil</keyword>
<keyword evidence="3" id="KW-1185">Reference proteome</keyword>
<reference evidence="2 3" key="1">
    <citation type="submission" date="2019-06" db="EMBL/GenBank/DDBJ databases">
        <title>Whole genome shotgun sequence of Brevibacillus parabrevis NBRC 12334.</title>
        <authorList>
            <person name="Hosoyama A."/>
            <person name="Uohara A."/>
            <person name="Ohji S."/>
            <person name="Ichikawa N."/>
        </authorList>
    </citation>
    <scope>NUCLEOTIDE SEQUENCE [LARGE SCALE GENOMIC DNA]</scope>
    <source>
        <strain evidence="2 3">NBRC 12334</strain>
    </source>
</reference>
<dbReference type="EMBL" id="BJMH01000019">
    <property type="protein sequence ID" value="GEB34147.1"/>
    <property type="molecule type" value="Genomic_DNA"/>
</dbReference>
<organism evidence="2 3">
    <name type="scientific">Brevibacillus parabrevis</name>
    <dbReference type="NCBI Taxonomy" id="54914"/>
    <lineage>
        <taxon>Bacteria</taxon>
        <taxon>Bacillati</taxon>
        <taxon>Bacillota</taxon>
        <taxon>Bacilli</taxon>
        <taxon>Bacillales</taxon>
        <taxon>Paenibacillaceae</taxon>
        <taxon>Brevibacillus</taxon>
    </lineage>
</organism>